<organism evidence="2 3">
    <name type="scientific">Streptomyces griseoviridis</name>
    <dbReference type="NCBI Taxonomy" id="45398"/>
    <lineage>
        <taxon>Bacteria</taxon>
        <taxon>Bacillati</taxon>
        <taxon>Actinomycetota</taxon>
        <taxon>Actinomycetes</taxon>
        <taxon>Kitasatosporales</taxon>
        <taxon>Streptomycetaceae</taxon>
        <taxon>Streptomyces</taxon>
    </lineage>
</organism>
<dbReference type="EMBL" id="JAURUD010000001">
    <property type="protein sequence ID" value="MDP9681443.1"/>
    <property type="molecule type" value="Genomic_DNA"/>
</dbReference>
<dbReference type="RefSeq" id="WP_189413262.1">
    <property type="nucleotide sequence ID" value="NZ_BMSM01000001.1"/>
</dbReference>
<keyword evidence="3" id="KW-1185">Reference proteome</keyword>
<evidence type="ECO:0000313" key="3">
    <source>
        <dbReference type="Proteomes" id="UP001231675"/>
    </source>
</evidence>
<dbReference type="Proteomes" id="UP001231675">
    <property type="component" value="Unassembled WGS sequence"/>
</dbReference>
<proteinExistence type="predicted"/>
<dbReference type="GeneID" id="91550886"/>
<comment type="caution">
    <text evidence="2">The sequence shown here is derived from an EMBL/GenBank/DDBJ whole genome shotgun (WGS) entry which is preliminary data.</text>
</comment>
<feature type="region of interest" description="Disordered" evidence="1">
    <location>
        <begin position="89"/>
        <end position="113"/>
    </location>
</feature>
<name>A0ABT9LCJ1_STRGD</name>
<reference evidence="2 3" key="1">
    <citation type="submission" date="2023-07" db="EMBL/GenBank/DDBJ databases">
        <title>Sequencing the genomes of 1000 actinobacteria strains.</title>
        <authorList>
            <person name="Klenk H.-P."/>
        </authorList>
    </citation>
    <scope>NUCLEOTIDE SEQUENCE [LARGE SCALE GENOMIC DNA]</scope>
    <source>
        <strain evidence="2 3">DSM 40229</strain>
    </source>
</reference>
<accession>A0ABT9LCJ1</accession>
<evidence type="ECO:0000256" key="1">
    <source>
        <dbReference type="SAM" id="MobiDB-lite"/>
    </source>
</evidence>
<evidence type="ECO:0000313" key="2">
    <source>
        <dbReference type="EMBL" id="MDP9681443.1"/>
    </source>
</evidence>
<feature type="compositionally biased region" description="Low complexity" evidence="1">
    <location>
        <begin position="89"/>
        <end position="100"/>
    </location>
</feature>
<gene>
    <name evidence="2" type="ORF">J2S47_001945</name>
</gene>
<protein>
    <submittedName>
        <fullName evidence="2">Uncharacterized protein</fullName>
    </submittedName>
</protein>
<sequence length="113" mass="11974">MAAVFRAERQLVLRSVVEEGRGADREDLLRKTARFFGRAWLGAEIREALTVGIDGLITTGESIESEGGLMPAEAFELRRCSRSAPAPEAAVPASASSTASVLNTPALTTCRGP</sequence>